<evidence type="ECO:0000259" key="1">
    <source>
        <dbReference type="Pfam" id="PF01796"/>
    </source>
</evidence>
<dbReference type="Proteomes" id="UP000337909">
    <property type="component" value="Unassembled WGS sequence"/>
</dbReference>
<sequence length="150" mass="16192">MTAPTDLAPHLPVAHLLRQDESSLSLLGSQCRECGEVYFPKAVSCTACCCTELASFDIGNKGHLWSWTVQAFMPKSPYNSGEREGDFQPYGVGYVEMPSGVKVESRLTTADPAELAIGMPMSLCLVRYGQQADGRALHTFAFTPVTTGAL</sequence>
<dbReference type="InterPro" id="IPR002878">
    <property type="entry name" value="ChsH2_C"/>
</dbReference>
<gene>
    <name evidence="3" type="ORF">PS691_04196</name>
</gene>
<dbReference type="PANTHER" id="PTHR34075:SF5">
    <property type="entry name" value="BLR3430 PROTEIN"/>
    <property type="match status" value="1"/>
</dbReference>
<dbReference type="InterPro" id="IPR052513">
    <property type="entry name" value="Thioester_dehydratase-like"/>
</dbReference>
<accession>A0A5E7E222</accession>
<dbReference type="Pfam" id="PF12172">
    <property type="entry name" value="zf-ChsH2"/>
    <property type="match status" value="1"/>
</dbReference>
<dbReference type="RefSeq" id="WP_150644049.1">
    <property type="nucleotide sequence ID" value="NZ_CABVHQ010000049.1"/>
</dbReference>
<dbReference type="OrthoDB" id="4303499at2"/>
<dbReference type="PANTHER" id="PTHR34075">
    <property type="entry name" value="BLR3430 PROTEIN"/>
    <property type="match status" value="1"/>
</dbReference>
<evidence type="ECO:0000259" key="2">
    <source>
        <dbReference type="Pfam" id="PF12172"/>
    </source>
</evidence>
<dbReference type="AlphaFoldDB" id="A0A5E7E222"/>
<dbReference type="InterPro" id="IPR022002">
    <property type="entry name" value="ChsH2_Znr"/>
</dbReference>
<reference evidence="3 4" key="1">
    <citation type="submission" date="2019-09" db="EMBL/GenBank/DDBJ databases">
        <authorList>
            <person name="Chandra G."/>
            <person name="Truman W A."/>
        </authorList>
    </citation>
    <scope>NUCLEOTIDE SEQUENCE [LARGE SCALE GENOMIC DNA]</scope>
    <source>
        <strain evidence="3">PS691</strain>
    </source>
</reference>
<organism evidence="3 4">
    <name type="scientific">Pseudomonas fluorescens</name>
    <dbReference type="NCBI Taxonomy" id="294"/>
    <lineage>
        <taxon>Bacteria</taxon>
        <taxon>Pseudomonadati</taxon>
        <taxon>Pseudomonadota</taxon>
        <taxon>Gammaproteobacteria</taxon>
        <taxon>Pseudomonadales</taxon>
        <taxon>Pseudomonadaceae</taxon>
        <taxon>Pseudomonas</taxon>
    </lineage>
</organism>
<dbReference type="SUPFAM" id="SSF50249">
    <property type="entry name" value="Nucleic acid-binding proteins"/>
    <property type="match status" value="1"/>
</dbReference>
<feature type="domain" description="ChsH2 C-terminal OB-fold" evidence="1">
    <location>
        <begin position="58"/>
        <end position="124"/>
    </location>
</feature>
<dbReference type="Pfam" id="PF01796">
    <property type="entry name" value="OB_ChsH2_C"/>
    <property type="match status" value="1"/>
</dbReference>
<dbReference type="InterPro" id="IPR012340">
    <property type="entry name" value="NA-bd_OB-fold"/>
</dbReference>
<proteinExistence type="predicted"/>
<name>A0A5E7E222_PSEFL</name>
<evidence type="ECO:0000313" key="3">
    <source>
        <dbReference type="EMBL" id="VVO21125.1"/>
    </source>
</evidence>
<feature type="domain" description="ChsH2 rubredoxin-like zinc ribbon" evidence="2">
    <location>
        <begin position="25"/>
        <end position="48"/>
    </location>
</feature>
<evidence type="ECO:0008006" key="5">
    <source>
        <dbReference type="Google" id="ProtNLM"/>
    </source>
</evidence>
<protein>
    <recommendedName>
        <fullName evidence="5">DNA-binding protein</fullName>
    </recommendedName>
</protein>
<dbReference type="EMBL" id="CABVHQ010000049">
    <property type="protein sequence ID" value="VVO21125.1"/>
    <property type="molecule type" value="Genomic_DNA"/>
</dbReference>
<evidence type="ECO:0000313" key="4">
    <source>
        <dbReference type="Proteomes" id="UP000337909"/>
    </source>
</evidence>